<evidence type="ECO:0000313" key="2">
    <source>
        <dbReference type="Proteomes" id="UP001157961"/>
    </source>
</evidence>
<sequence length="106" mass="11528">MNLLQVSSAFGRAMETVDRDKMCRLVFPHAVRAYAEGSLTQAELSAAIAATAEGYSFPTNLDRDPPSNGLAPETQAAFFKRAIEEGLNEDQFCARLTKMEAVKLAS</sequence>
<dbReference type="Proteomes" id="UP001157961">
    <property type="component" value="Unassembled WGS sequence"/>
</dbReference>
<protein>
    <submittedName>
        <fullName evidence="1">Uncharacterized protein</fullName>
    </submittedName>
</protein>
<organism evidence="1 2">
    <name type="scientific">Shimia sagamensis</name>
    <dbReference type="NCBI Taxonomy" id="1566352"/>
    <lineage>
        <taxon>Bacteria</taxon>
        <taxon>Pseudomonadati</taxon>
        <taxon>Pseudomonadota</taxon>
        <taxon>Alphaproteobacteria</taxon>
        <taxon>Rhodobacterales</taxon>
        <taxon>Roseobacteraceae</taxon>
    </lineage>
</organism>
<proteinExistence type="predicted"/>
<evidence type="ECO:0000313" key="1">
    <source>
        <dbReference type="EMBL" id="SMP00764.1"/>
    </source>
</evidence>
<comment type="caution">
    <text evidence="1">The sequence shown here is derived from an EMBL/GenBank/DDBJ whole genome shotgun (WGS) entry which is preliminary data.</text>
</comment>
<keyword evidence="2" id="KW-1185">Reference proteome</keyword>
<name>A0ABY1N5L1_9RHOB</name>
<accession>A0ABY1N5L1</accession>
<gene>
    <name evidence="1" type="ORF">SAMN06265373_10139</name>
</gene>
<dbReference type="EMBL" id="FXTY01000001">
    <property type="protein sequence ID" value="SMP00764.1"/>
    <property type="molecule type" value="Genomic_DNA"/>
</dbReference>
<reference evidence="1 2" key="1">
    <citation type="submission" date="2017-05" db="EMBL/GenBank/DDBJ databases">
        <authorList>
            <person name="Varghese N."/>
            <person name="Submissions S."/>
        </authorList>
    </citation>
    <scope>NUCLEOTIDE SEQUENCE [LARGE SCALE GENOMIC DNA]</scope>
    <source>
        <strain evidence="1 2">DSM 29734</strain>
    </source>
</reference>